<dbReference type="EC" id="3.6.3.25" evidence="10"/>
<keyword evidence="3" id="KW-1003">Cell membrane</keyword>
<comment type="similarity">
    <text evidence="1">Belongs to the ABC transporter superfamily.</text>
</comment>
<dbReference type="AlphaFoldDB" id="A0A0M7B1W2"/>
<keyword evidence="10" id="KW-0378">Hydrolase</keyword>
<dbReference type="InterPro" id="IPR017871">
    <property type="entry name" value="ABC_transporter-like_CS"/>
</dbReference>
<dbReference type="PROSITE" id="PS00211">
    <property type="entry name" value="ABC_TRANSPORTER_1"/>
    <property type="match status" value="1"/>
</dbReference>
<dbReference type="GO" id="GO:0015697">
    <property type="term" value="P:quaternary ammonium group transport"/>
    <property type="evidence" value="ECO:0007669"/>
    <property type="project" value="UniProtKB-ARBA"/>
</dbReference>
<evidence type="ECO:0000256" key="3">
    <source>
        <dbReference type="ARBA" id="ARBA00022475"/>
    </source>
</evidence>
<dbReference type="InterPro" id="IPR050093">
    <property type="entry name" value="ABC_SmlMolc_Importer"/>
</dbReference>
<evidence type="ECO:0000256" key="6">
    <source>
        <dbReference type="ARBA" id="ARBA00022840"/>
    </source>
</evidence>
<dbReference type="SUPFAM" id="SSF50331">
    <property type="entry name" value="MOP-like"/>
    <property type="match status" value="1"/>
</dbReference>
<dbReference type="GO" id="GO:0016887">
    <property type="term" value="F:ATP hydrolysis activity"/>
    <property type="evidence" value="ECO:0007669"/>
    <property type="project" value="InterPro"/>
</dbReference>
<evidence type="ECO:0000256" key="4">
    <source>
        <dbReference type="ARBA" id="ARBA00022519"/>
    </source>
</evidence>
<sequence length="381" mass="41896">MKHYDVRTSAVTQPADSGKLYLSIENLWKAFGSFMALKDISLTINEGEFVCFLGPSGCGKTTLLRAIAGLDLQTKGTVKQAGKDISNLPPSERDFGIVFQSYALFPNLTIEKNIAFGLENAGRSKSEITARVTELLNLVSLPDQGKKYPAQLSGGQQQRIALARAIATNPGLLLLDEPLSALDAKVRVHLRHEIKELQRKLGVTTVMVTHDQEEALSMADRIVVMNHGVIEQVGAPTEIYREPSSLFVADFIGEMNQIKSRVADDGSLSIGEKTFACHEHSFRGGDAVVAAIRPEDVIPHEVGYQPGDENRNCIEVLLHEMEFLGSFWRCRLQNDLFGGTELFADFSINAVRRLDLGEGKNMVIELPVDRLMAFESPEAPA</sequence>
<dbReference type="NCBIfam" id="TIGR03265">
    <property type="entry name" value="PhnT2"/>
    <property type="match status" value="1"/>
</dbReference>
<dbReference type="GeneID" id="97669698"/>
<dbReference type="InterPro" id="IPR008995">
    <property type="entry name" value="Mo/tungstate-bd_C_term_dom"/>
</dbReference>
<keyword evidence="11" id="KW-1185">Reference proteome</keyword>
<protein>
    <submittedName>
        <fullName evidence="10">Sulfate/thiosulfate import ATP-binding protein CysA</fullName>
        <ecNumber evidence="10">3.6.3.25</ecNumber>
    </submittedName>
</protein>
<dbReference type="FunFam" id="3.40.50.300:FF:000425">
    <property type="entry name" value="Probable ABC transporter, ATP-binding subunit"/>
    <property type="match status" value="1"/>
</dbReference>
<evidence type="ECO:0000259" key="9">
    <source>
        <dbReference type="PROSITE" id="PS50893"/>
    </source>
</evidence>
<dbReference type="GO" id="GO:0005524">
    <property type="term" value="F:ATP binding"/>
    <property type="evidence" value="ECO:0007669"/>
    <property type="project" value="UniProtKB-KW"/>
</dbReference>
<evidence type="ECO:0000256" key="5">
    <source>
        <dbReference type="ARBA" id="ARBA00022741"/>
    </source>
</evidence>
<dbReference type="InterPro" id="IPR003593">
    <property type="entry name" value="AAA+_ATPase"/>
</dbReference>
<dbReference type="SUPFAM" id="SSF52540">
    <property type="entry name" value="P-loop containing nucleoside triphosphate hydrolases"/>
    <property type="match status" value="1"/>
</dbReference>
<dbReference type="STRING" id="311410.LA5095_06281"/>
<dbReference type="Pfam" id="PF00005">
    <property type="entry name" value="ABC_tran"/>
    <property type="match status" value="1"/>
</dbReference>
<dbReference type="InterPro" id="IPR017666">
    <property type="entry name" value="AminoethylPonate_ABC_PhnT2"/>
</dbReference>
<dbReference type="InterPro" id="IPR003439">
    <property type="entry name" value="ABC_transporter-like_ATP-bd"/>
</dbReference>
<dbReference type="EMBL" id="CXWC01000009">
    <property type="protein sequence ID" value="CTQ69925.1"/>
    <property type="molecule type" value="Genomic_DNA"/>
</dbReference>
<dbReference type="PANTHER" id="PTHR42781">
    <property type="entry name" value="SPERMIDINE/PUTRESCINE IMPORT ATP-BINDING PROTEIN POTA"/>
    <property type="match status" value="1"/>
</dbReference>
<evidence type="ECO:0000256" key="1">
    <source>
        <dbReference type="ARBA" id="ARBA00005417"/>
    </source>
</evidence>
<evidence type="ECO:0000313" key="10">
    <source>
        <dbReference type="EMBL" id="CTQ69925.1"/>
    </source>
</evidence>
<dbReference type="PANTHER" id="PTHR42781:SF5">
    <property type="entry name" value="PUTRESCINE TRANSPORT ATP-BINDING PROTEIN POTG"/>
    <property type="match status" value="1"/>
</dbReference>
<keyword evidence="4" id="KW-0997">Cell inner membrane</keyword>
<feature type="domain" description="ABC transporter" evidence="9">
    <location>
        <begin position="22"/>
        <end position="252"/>
    </location>
</feature>
<evidence type="ECO:0000256" key="8">
    <source>
        <dbReference type="ARBA" id="ARBA00023136"/>
    </source>
</evidence>
<reference evidence="11" key="1">
    <citation type="submission" date="2015-07" db="EMBL/GenBank/DDBJ databases">
        <authorList>
            <person name="Rodrigo-Torres Lidia"/>
            <person name="Arahal R.David."/>
        </authorList>
    </citation>
    <scope>NUCLEOTIDE SEQUENCE [LARGE SCALE GENOMIC DNA]</scope>
    <source>
        <strain evidence="11">CECT 5096</strain>
    </source>
</reference>
<evidence type="ECO:0000313" key="11">
    <source>
        <dbReference type="Proteomes" id="UP000049983"/>
    </source>
</evidence>
<keyword evidence="7" id="KW-1278">Translocase</keyword>
<keyword evidence="8" id="KW-0472">Membrane</keyword>
<keyword evidence="2" id="KW-0813">Transport</keyword>
<keyword evidence="6 10" id="KW-0067">ATP-binding</keyword>
<dbReference type="Proteomes" id="UP000049983">
    <property type="component" value="Unassembled WGS sequence"/>
</dbReference>
<evidence type="ECO:0000256" key="7">
    <source>
        <dbReference type="ARBA" id="ARBA00022967"/>
    </source>
</evidence>
<dbReference type="PROSITE" id="PS50893">
    <property type="entry name" value="ABC_TRANSPORTER_2"/>
    <property type="match status" value="1"/>
</dbReference>
<dbReference type="SMART" id="SM00382">
    <property type="entry name" value="AAA"/>
    <property type="match status" value="1"/>
</dbReference>
<accession>A0A0M7B1W2</accession>
<proteinExistence type="inferred from homology"/>
<dbReference type="Gene3D" id="3.40.50.300">
    <property type="entry name" value="P-loop containing nucleotide triphosphate hydrolases"/>
    <property type="match status" value="1"/>
</dbReference>
<dbReference type="OrthoDB" id="9802264at2"/>
<organism evidence="10 11">
    <name type="scientific">Roseibium album</name>
    <dbReference type="NCBI Taxonomy" id="311410"/>
    <lineage>
        <taxon>Bacteria</taxon>
        <taxon>Pseudomonadati</taxon>
        <taxon>Pseudomonadota</taxon>
        <taxon>Alphaproteobacteria</taxon>
        <taxon>Hyphomicrobiales</taxon>
        <taxon>Stappiaceae</taxon>
        <taxon>Roseibium</taxon>
    </lineage>
</organism>
<dbReference type="InterPro" id="IPR027417">
    <property type="entry name" value="P-loop_NTPase"/>
</dbReference>
<evidence type="ECO:0000256" key="2">
    <source>
        <dbReference type="ARBA" id="ARBA00022448"/>
    </source>
</evidence>
<name>A0A0M7B1W2_9HYPH</name>
<dbReference type="Gene3D" id="2.40.50.100">
    <property type="match status" value="1"/>
</dbReference>
<gene>
    <name evidence="10" type="primary">cysA_2</name>
    <name evidence="10" type="ORF">LA5096_02308</name>
</gene>
<keyword evidence="5" id="KW-0547">Nucleotide-binding</keyword>
<dbReference type="RefSeq" id="WP_055391906.1">
    <property type="nucleotide sequence ID" value="NZ_CXWA01000020.1"/>
</dbReference>